<feature type="transmembrane region" description="Helical" evidence="5">
    <location>
        <begin position="403"/>
        <end position="423"/>
    </location>
</feature>
<keyword evidence="7" id="KW-1185">Reference proteome</keyword>
<dbReference type="PROSITE" id="PS50850">
    <property type="entry name" value="MFS"/>
    <property type="match status" value="1"/>
</dbReference>
<sequence>MALIFWDVIQYQRLLLMVVILGIGGSLQVGFQGSMITYASMHIKEFINETWLERFGHSVRPSTLTLLWSSVVSIFGLGGLLGSMSSGCLAAKYGKKKCFWGSSVLMVASAFLLGFSKMARSVELILVGRFLCGISTGVCILLHPQYLGEVSPKKLRGFTTSTASMFWCLGKVLGQVMGLRELLGSGALWPMLLAFSGTAALVPLLTLPFFPESPPYLLLHKGDEEGCVKAMKTFWGEEPHRAELDDLRKEQAALNIAQSKSFLEVVKEPSLRWQLYMLLVLAVTTQLSGIQAIYSYTFEVLQTAGFHLEQIPYLALGVSLCEFFSTVLCPWFSWMPYCCLSLIFCFVFVFGMGPAGATVSLRMEIFDQSSRAPAFAISGTLSWVGVFVIGMVFPLMMENFRQFSFLIFMGSLYTSGFIIYFFLPETKKKSILEIREEFDKLNFKKKQIPVLEAKLTKDHELCTKL</sequence>
<evidence type="ECO:0000256" key="5">
    <source>
        <dbReference type="SAM" id="Phobius"/>
    </source>
</evidence>
<proteinExistence type="predicted"/>
<gene>
    <name evidence="8" type="primary">LOC117677949</name>
</gene>
<dbReference type="PANTHER" id="PTHR23503:SF54">
    <property type="entry name" value="MAJOR FACILITATOR SUPERFAMILY (MFS) PROFILE DOMAIN-CONTAINING PROTEIN"/>
    <property type="match status" value="1"/>
</dbReference>
<feature type="transmembrane region" description="Helical" evidence="5">
    <location>
        <begin position="98"/>
        <end position="118"/>
    </location>
</feature>
<dbReference type="PROSITE" id="PS00217">
    <property type="entry name" value="SUGAR_TRANSPORT_2"/>
    <property type="match status" value="1"/>
</dbReference>
<dbReference type="Gene3D" id="1.20.1250.20">
    <property type="entry name" value="MFS general substrate transporter like domains"/>
    <property type="match status" value="2"/>
</dbReference>
<feature type="transmembrane region" description="Helical" evidence="5">
    <location>
        <begin position="124"/>
        <end position="143"/>
    </location>
</feature>
<evidence type="ECO:0000256" key="1">
    <source>
        <dbReference type="ARBA" id="ARBA00004141"/>
    </source>
</evidence>
<feature type="transmembrane region" description="Helical" evidence="5">
    <location>
        <begin position="12"/>
        <end position="31"/>
    </location>
</feature>
<evidence type="ECO:0000256" key="2">
    <source>
        <dbReference type="ARBA" id="ARBA00022692"/>
    </source>
</evidence>
<dbReference type="SUPFAM" id="SSF103473">
    <property type="entry name" value="MFS general substrate transporter"/>
    <property type="match status" value="1"/>
</dbReference>
<keyword evidence="2 5" id="KW-0812">Transmembrane</keyword>
<feature type="transmembrane region" description="Helical" evidence="5">
    <location>
        <begin position="155"/>
        <end position="176"/>
    </location>
</feature>
<dbReference type="PANTHER" id="PTHR23503">
    <property type="entry name" value="SOLUTE CARRIER FAMILY 2"/>
    <property type="match status" value="1"/>
</dbReference>
<dbReference type="InterPro" id="IPR036259">
    <property type="entry name" value="MFS_trans_sf"/>
</dbReference>
<dbReference type="GO" id="GO:0046323">
    <property type="term" value="P:D-glucose import"/>
    <property type="evidence" value="ECO:0007669"/>
    <property type="project" value="TreeGrafter"/>
</dbReference>
<keyword evidence="4 5" id="KW-0472">Membrane</keyword>
<dbReference type="GO" id="GO:0070837">
    <property type="term" value="P:dehydroascorbic acid transport"/>
    <property type="evidence" value="ECO:0007669"/>
    <property type="project" value="TreeGrafter"/>
</dbReference>
<evidence type="ECO:0000313" key="8">
    <source>
        <dbReference type="RefSeq" id="XP_034294465.1"/>
    </source>
</evidence>
<organism evidence="7 8">
    <name type="scientific">Pantherophis guttatus</name>
    <name type="common">Corn snake</name>
    <name type="synonym">Elaphe guttata</name>
    <dbReference type="NCBI Taxonomy" id="94885"/>
    <lineage>
        <taxon>Eukaryota</taxon>
        <taxon>Metazoa</taxon>
        <taxon>Chordata</taxon>
        <taxon>Craniata</taxon>
        <taxon>Vertebrata</taxon>
        <taxon>Euteleostomi</taxon>
        <taxon>Lepidosauria</taxon>
        <taxon>Squamata</taxon>
        <taxon>Bifurcata</taxon>
        <taxon>Unidentata</taxon>
        <taxon>Episquamata</taxon>
        <taxon>Toxicofera</taxon>
        <taxon>Serpentes</taxon>
        <taxon>Colubroidea</taxon>
        <taxon>Colubridae</taxon>
        <taxon>Colubrinae</taxon>
        <taxon>Pantherophis</taxon>
    </lineage>
</organism>
<dbReference type="AlphaFoldDB" id="A0A6P9DTL8"/>
<dbReference type="InterPro" id="IPR005828">
    <property type="entry name" value="MFS_sugar_transport-like"/>
</dbReference>
<dbReference type="GO" id="GO:0005886">
    <property type="term" value="C:plasma membrane"/>
    <property type="evidence" value="ECO:0007669"/>
    <property type="project" value="TreeGrafter"/>
</dbReference>
<feature type="domain" description="Major facilitator superfamily (MFS) profile" evidence="6">
    <location>
        <begin position="18"/>
        <end position="427"/>
    </location>
</feature>
<dbReference type="RefSeq" id="XP_034294465.1">
    <property type="nucleotide sequence ID" value="XM_034438574.2"/>
</dbReference>
<reference evidence="8" key="1">
    <citation type="submission" date="2025-08" db="UniProtKB">
        <authorList>
            <consortium name="RefSeq"/>
        </authorList>
    </citation>
    <scope>IDENTIFICATION</scope>
    <source>
        <tissue evidence="8">Blood</tissue>
    </source>
</reference>
<evidence type="ECO:0000259" key="6">
    <source>
        <dbReference type="PROSITE" id="PS50850"/>
    </source>
</evidence>
<protein>
    <submittedName>
        <fullName evidence="8">Solute carrier family 2, facilitated glucose transporter member 11-like isoform X3</fullName>
    </submittedName>
</protein>
<evidence type="ECO:0000313" key="7">
    <source>
        <dbReference type="Proteomes" id="UP001652622"/>
    </source>
</evidence>
<dbReference type="InterPro" id="IPR005829">
    <property type="entry name" value="Sugar_transporter_CS"/>
</dbReference>
<dbReference type="Proteomes" id="UP001652622">
    <property type="component" value="Unplaced"/>
</dbReference>
<feature type="transmembrane region" description="Helical" evidence="5">
    <location>
        <begin position="188"/>
        <end position="210"/>
    </location>
</feature>
<evidence type="ECO:0000256" key="3">
    <source>
        <dbReference type="ARBA" id="ARBA00022989"/>
    </source>
</evidence>
<dbReference type="GeneID" id="117677949"/>
<feature type="transmembrane region" description="Helical" evidence="5">
    <location>
        <begin position="66"/>
        <end position="91"/>
    </location>
</feature>
<comment type="subcellular location">
    <subcellularLocation>
        <location evidence="1">Membrane</location>
        <topology evidence="1">Multi-pass membrane protein</topology>
    </subcellularLocation>
</comment>
<keyword evidence="3 5" id="KW-1133">Transmembrane helix</keyword>
<dbReference type="GO" id="GO:0055056">
    <property type="term" value="F:D-glucose transmembrane transporter activity"/>
    <property type="evidence" value="ECO:0007669"/>
    <property type="project" value="TreeGrafter"/>
</dbReference>
<evidence type="ECO:0000256" key="4">
    <source>
        <dbReference type="ARBA" id="ARBA00023136"/>
    </source>
</evidence>
<name>A0A6P9DTL8_PANGU</name>
<dbReference type="InterPro" id="IPR020846">
    <property type="entry name" value="MFS_dom"/>
</dbReference>
<accession>A0A6P9DTL8</accession>
<feature type="transmembrane region" description="Helical" evidence="5">
    <location>
        <begin position="275"/>
        <end position="294"/>
    </location>
</feature>
<feature type="transmembrane region" description="Helical" evidence="5">
    <location>
        <begin position="334"/>
        <end position="353"/>
    </location>
</feature>
<feature type="transmembrane region" description="Helical" evidence="5">
    <location>
        <begin position="374"/>
        <end position="397"/>
    </location>
</feature>
<dbReference type="Pfam" id="PF00083">
    <property type="entry name" value="Sugar_tr"/>
    <property type="match status" value="1"/>
</dbReference>
<dbReference type="InterPro" id="IPR045263">
    <property type="entry name" value="GLUT"/>
</dbReference>